<sequence length="20" mass="2105">MARTQATTKVLNNLLTSSGV</sequence>
<dbReference type="AlphaFoldDB" id="A0A0A8ZXT2"/>
<accession>A0A0A8ZXT2</accession>
<dbReference type="EMBL" id="GBRH01254279">
    <property type="protein sequence ID" value="JAD43616.1"/>
    <property type="molecule type" value="Transcribed_RNA"/>
</dbReference>
<name>A0A0A8ZXT2_ARUDO</name>
<reference evidence="1" key="1">
    <citation type="submission" date="2014-09" db="EMBL/GenBank/DDBJ databases">
        <authorList>
            <person name="Magalhaes I.L.F."/>
            <person name="Oliveira U."/>
            <person name="Santos F.R."/>
            <person name="Vidigal T.H.D.A."/>
            <person name="Brescovit A.D."/>
            <person name="Santos A.J."/>
        </authorList>
    </citation>
    <scope>NUCLEOTIDE SEQUENCE</scope>
    <source>
        <tissue evidence="1">Shoot tissue taken approximately 20 cm above the soil surface</tissue>
    </source>
</reference>
<proteinExistence type="predicted"/>
<protein>
    <submittedName>
        <fullName evidence="1">Uncharacterized protein</fullName>
    </submittedName>
</protein>
<evidence type="ECO:0000313" key="1">
    <source>
        <dbReference type="EMBL" id="JAD43616.1"/>
    </source>
</evidence>
<reference evidence="1" key="2">
    <citation type="journal article" date="2015" name="Data Brief">
        <title>Shoot transcriptome of the giant reed, Arundo donax.</title>
        <authorList>
            <person name="Barrero R.A."/>
            <person name="Guerrero F.D."/>
            <person name="Moolhuijzen P."/>
            <person name="Goolsby J.A."/>
            <person name="Tidwell J."/>
            <person name="Bellgard S.E."/>
            <person name="Bellgard M.I."/>
        </authorList>
    </citation>
    <scope>NUCLEOTIDE SEQUENCE</scope>
    <source>
        <tissue evidence="1">Shoot tissue taken approximately 20 cm above the soil surface</tissue>
    </source>
</reference>
<organism evidence="1">
    <name type="scientific">Arundo donax</name>
    <name type="common">Giant reed</name>
    <name type="synonym">Donax arundinaceus</name>
    <dbReference type="NCBI Taxonomy" id="35708"/>
    <lineage>
        <taxon>Eukaryota</taxon>
        <taxon>Viridiplantae</taxon>
        <taxon>Streptophyta</taxon>
        <taxon>Embryophyta</taxon>
        <taxon>Tracheophyta</taxon>
        <taxon>Spermatophyta</taxon>
        <taxon>Magnoliopsida</taxon>
        <taxon>Liliopsida</taxon>
        <taxon>Poales</taxon>
        <taxon>Poaceae</taxon>
        <taxon>PACMAD clade</taxon>
        <taxon>Arundinoideae</taxon>
        <taxon>Arundineae</taxon>
        <taxon>Arundo</taxon>
    </lineage>
</organism>